<evidence type="ECO:0000313" key="2">
    <source>
        <dbReference type="EMBL" id="TFB02095.1"/>
    </source>
</evidence>
<sequence>MTAQGEKKSIITAVKSWREARARPCGTRAPSRSAFASFFFCCVFFSSPFSSTLSLSAPCPLTNPHRSAVGPPAVGRNQPLDPGSSG</sequence>
<organism evidence="2 3">
    <name type="scientific">Trichoderma ghanense</name>
    <dbReference type="NCBI Taxonomy" id="65468"/>
    <lineage>
        <taxon>Eukaryota</taxon>
        <taxon>Fungi</taxon>
        <taxon>Dikarya</taxon>
        <taxon>Ascomycota</taxon>
        <taxon>Pezizomycotina</taxon>
        <taxon>Sordariomycetes</taxon>
        <taxon>Hypocreomycetidae</taxon>
        <taxon>Hypocreales</taxon>
        <taxon>Hypocreaceae</taxon>
        <taxon>Trichoderma</taxon>
    </lineage>
</organism>
<dbReference type="EMBL" id="PPTA01000007">
    <property type="protein sequence ID" value="TFB02095.1"/>
    <property type="molecule type" value="Genomic_DNA"/>
</dbReference>
<accession>A0ABY2H3Z4</accession>
<feature type="region of interest" description="Disordered" evidence="1">
    <location>
        <begin position="63"/>
        <end position="86"/>
    </location>
</feature>
<comment type="caution">
    <text evidence="2">The sequence shown here is derived from an EMBL/GenBank/DDBJ whole genome shotgun (WGS) entry which is preliminary data.</text>
</comment>
<dbReference type="RefSeq" id="XP_073558296.1">
    <property type="nucleotide sequence ID" value="XM_073703070.1"/>
</dbReference>
<gene>
    <name evidence="2" type="ORF">CCMA1212_005825</name>
</gene>
<evidence type="ECO:0000313" key="3">
    <source>
        <dbReference type="Proteomes" id="UP001642720"/>
    </source>
</evidence>
<evidence type="ECO:0000256" key="1">
    <source>
        <dbReference type="SAM" id="MobiDB-lite"/>
    </source>
</evidence>
<proteinExistence type="predicted"/>
<protein>
    <submittedName>
        <fullName evidence="2">Uncharacterized protein</fullName>
    </submittedName>
</protein>
<name>A0ABY2H3Z4_9HYPO</name>
<reference evidence="2 3" key="1">
    <citation type="submission" date="2018-01" db="EMBL/GenBank/DDBJ databases">
        <title>Genome characterization of the sugarcane-associated fungus Trichoderma ghanense CCMA-1212 and their application in lignocelulose bioconversion.</title>
        <authorList>
            <person name="Steindorff A.S."/>
            <person name="Mendes T.D."/>
            <person name="Vilela E.S.D."/>
            <person name="Rodrigues D.S."/>
            <person name="Formighieri E.F."/>
            <person name="Melo I.S."/>
            <person name="Favaro L.C.L."/>
        </authorList>
    </citation>
    <scope>NUCLEOTIDE SEQUENCE [LARGE SCALE GENOMIC DNA]</scope>
    <source>
        <strain evidence="2 3">CCMA-1212</strain>
    </source>
</reference>
<keyword evidence="3" id="KW-1185">Reference proteome</keyword>
<dbReference type="GeneID" id="300577520"/>
<dbReference type="Proteomes" id="UP001642720">
    <property type="component" value="Unassembled WGS sequence"/>
</dbReference>